<evidence type="ECO:0000256" key="2">
    <source>
        <dbReference type="PROSITE-ProRule" id="PRU10141"/>
    </source>
</evidence>
<keyword evidence="4" id="KW-0472">Membrane</keyword>
<feature type="non-terminal residue" evidence="6">
    <location>
        <position position="1"/>
    </location>
</feature>
<dbReference type="InterPro" id="IPR050122">
    <property type="entry name" value="RTK"/>
</dbReference>
<comment type="subcellular location">
    <subcellularLocation>
        <location evidence="1">Membrane</location>
        <topology evidence="1">Single-pass membrane protein</topology>
    </subcellularLocation>
</comment>
<accession>A0A146KM37</accession>
<keyword evidence="2" id="KW-0547">Nucleotide-binding</keyword>
<dbReference type="SMART" id="SM00219">
    <property type="entry name" value="TyrKc"/>
    <property type="match status" value="1"/>
</dbReference>
<proteinExistence type="predicted"/>
<keyword evidence="4" id="KW-0812">Transmembrane</keyword>
<dbReference type="PANTHER" id="PTHR24416">
    <property type="entry name" value="TYROSINE-PROTEIN KINASE RECEPTOR"/>
    <property type="match status" value="1"/>
</dbReference>
<dbReference type="InterPro" id="IPR001245">
    <property type="entry name" value="Ser-Thr/Tyr_kinase_cat_dom"/>
</dbReference>
<organism evidence="6">
    <name type="scientific">Lygus hesperus</name>
    <name type="common">Western plant bug</name>
    <dbReference type="NCBI Taxonomy" id="30085"/>
    <lineage>
        <taxon>Eukaryota</taxon>
        <taxon>Metazoa</taxon>
        <taxon>Ecdysozoa</taxon>
        <taxon>Arthropoda</taxon>
        <taxon>Hexapoda</taxon>
        <taxon>Insecta</taxon>
        <taxon>Pterygota</taxon>
        <taxon>Neoptera</taxon>
        <taxon>Paraneoptera</taxon>
        <taxon>Hemiptera</taxon>
        <taxon>Heteroptera</taxon>
        <taxon>Panheteroptera</taxon>
        <taxon>Cimicomorpha</taxon>
        <taxon>Miridae</taxon>
        <taxon>Mirini</taxon>
        <taxon>Lygus</taxon>
    </lineage>
</organism>
<feature type="binding site" evidence="2">
    <location>
        <position position="213"/>
    </location>
    <ligand>
        <name>ATP</name>
        <dbReference type="ChEBI" id="CHEBI:30616"/>
    </ligand>
</feature>
<evidence type="ECO:0000259" key="5">
    <source>
        <dbReference type="PROSITE" id="PS50011"/>
    </source>
</evidence>
<dbReference type="GO" id="GO:0004714">
    <property type="term" value="F:transmembrane receptor protein tyrosine kinase activity"/>
    <property type="evidence" value="ECO:0007669"/>
    <property type="project" value="TreeGrafter"/>
</dbReference>
<feature type="transmembrane region" description="Helical" evidence="4">
    <location>
        <begin position="104"/>
        <end position="123"/>
    </location>
</feature>
<dbReference type="InterPro" id="IPR017441">
    <property type="entry name" value="Protein_kinase_ATP_BS"/>
</dbReference>
<keyword evidence="6" id="KW-0808">Transferase</keyword>
<dbReference type="GO" id="GO:0005886">
    <property type="term" value="C:plasma membrane"/>
    <property type="evidence" value="ECO:0007669"/>
    <property type="project" value="TreeGrafter"/>
</dbReference>
<feature type="region of interest" description="Disordered" evidence="3">
    <location>
        <begin position="150"/>
        <end position="172"/>
    </location>
</feature>
<dbReference type="SUPFAM" id="SSF56112">
    <property type="entry name" value="Protein kinase-like (PK-like)"/>
    <property type="match status" value="1"/>
</dbReference>
<reference evidence="6" key="1">
    <citation type="journal article" date="2016" name="Gigascience">
        <title>De novo construction of an expanded transcriptome assembly for the western tarnished plant bug, Lygus hesperus.</title>
        <authorList>
            <person name="Tassone E.E."/>
            <person name="Geib S.M."/>
            <person name="Hall B."/>
            <person name="Fabrick J.A."/>
            <person name="Brent C.S."/>
            <person name="Hull J.J."/>
        </authorList>
    </citation>
    <scope>NUCLEOTIDE SEQUENCE</scope>
</reference>
<protein>
    <submittedName>
        <fullName evidence="6">Tyrosine-protein kinase receptor torso</fullName>
    </submittedName>
</protein>
<dbReference type="InterPro" id="IPR000719">
    <property type="entry name" value="Prot_kinase_dom"/>
</dbReference>
<dbReference type="GO" id="GO:0005524">
    <property type="term" value="F:ATP binding"/>
    <property type="evidence" value="ECO:0007669"/>
    <property type="project" value="UniProtKB-UniRule"/>
</dbReference>
<gene>
    <name evidence="6" type="primary">tor</name>
    <name evidence="6" type="ORF">g.85642</name>
</gene>
<feature type="domain" description="Protein kinase" evidence="5">
    <location>
        <begin position="182"/>
        <end position="286"/>
    </location>
</feature>
<evidence type="ECO:0000256" key="1">
    <source>
        <dbReference type="ARBA" id="ARBA00004167"/>
    </source>
</evidence>
<keyword evidence="6" id="KW-0675">Receptor</keyword>
<dbReference type="EMBL" id="GDHC01021006">
    <property type="protein sequence ID" value="JAP97622.1"/>
    <property type="molecule type" value="Transcribed_RNA"/>
</dbReference>
<evidence type="ECO:0000313" key="6">
    <source>
        <dbReference type="EMBL" id="JAP97622.1"/>
    </source>
</evidence>
<evidence type="ECO:0000256" key="4">
    <source>
        <dbReference type="SAM" id="Phobius"/>
    </source>
</evidence>
<keyword evidence="4" id="KW-1133">Transmembrane helix</keyword>
<dbReference type="PROSITE" id="PS00107">
    <property type="entry name" value="PROTEIN_KINASE_ATP"/>
    <property type="match status" value="1"/>
</dbReference>
<sequence length="286" mass="31549">WYQILAYPTNPKRNGTIKQALSGYFHHFKAATHNMGDYIHIRIAGHSHAGTSIPVDLGVENECTPSEATEIYGPHIQTYNTSNLNIPALVDDGPQKTDGGSSSVLLILIIACLIVIIVLLGSFGGYKVYKSRKAVAPQPLQESCEMTQPLAKNKSDNKDAQSSDGGSSAEDAGEFEVRRQSLHLKEVVGEGEFGVVRRAYLVRGNDKREVAVKMLRDDASSEDKKQLKLELEVMKSVGTHNNIVCLVGFCSPNHMLVVEYCSLGDLQNYLRDVRVGFEHRGRHKLN</sequence>
<dbReference type="PROSITE" id="PS50011">
    <property type="entry name" value="PROTEIN_KINASE_DOM"/>
    <property type="match status" value="1"/>
</dbReference>
<keyword evidence="2" id="KW-0067">ATP-binding</keyword>
<keyword evidence="6" id="KW-0418">Kinase</keyword>
<dbReference type="PANTHER" id="PTHR24416:SF620">
    <property type="entry name" value="TYROSINE-PROTEIN KINASE RECEPTOR TORSO"/>
    <property type="match status" value="1"/>
</dbReference>
<evidence type="ECO:0000256" key="3">
    <source>
        <dbReference type="SAM" id="MobiDB-lite"/>
    </source>
</evidence>
<dbReference type="Pfam" id="PF07714">
    <property type="entry name" value="PK_Tyr_Ser-Thr"/>
    <property type="match status" value="1"/>
</dbReference>
<dbReference type="AlphaFoldDB" id="A0A146KM37"/>
<dbReference type="InterPro" id="IPR011009">
    <property type="entry name" value="Kinase-like_dom_sf"/>
</dbReference>
<dbReference type="Gene3D" id="3.30.200.20">
    <property type="entry name" value="Phosphorylase Kinase, domain 1"/>
    <property type="match status" value="1"/>
</dbReference>
<name>A0A146KM37_LYGHE</name>
<dbReference type="GO" id="GO:0043235">
    <property type="term" value="C:receptor complex"/>
    <property type="evidence" value="ECO:0007669"/>
    <property type="project" value="TreeGrafter"/>
</dbReference>
<dbReference type="InterPro" id="IPR020635">
    <property type="entry name" value="Tyr_kinase_cat_dom"/>
</dbReference>
<dbReference type="GO" id="GO:0007169">
    <property type="term" value="P:cell surface receptor protein tyrosine kinase signaling pathway"/>
    <property type="evidence" value="ECO:0007669"/>
    <property type="project" value="TreeGrafter"/>
</dbReference>